<comment type="similarity">
    <text evidence="1">Belongs to the ABC transporter superfamily.</text>
</comment>
<accession>A0ABQ0JEV8</accession>
<gene>
    <name evidence="6" type="ORF">JCM19239_2093</name>
</gene>
<dbReference type="Pfam" id="PF00005">
    <property type="entry name" value="ABC_tran"/>
    <property type="match status" value="1"/>
</dbReference>
<dbReference type="InterPro" id="IPR003439">
    <property type="entry name" value="ABC_transporter-like_ATP-bd"/>
</dbReference>
<evidence type="ECO:0000256" key="3">
    <source>
        <dbReference type="ARBA" id="ARBA00022741"/>
    </source>
</evidence>
<dbReference type="InterPro" id="IPR017871">
    <property type="entry name" value="ABC_transporter-like_CS"/>
</dbReference>
<dbReference type="InterPro" id="IPR003593">
    <property type="entry name" value="AAA+_ATPase"/>
</dbReference>
<dbReference type="SUPFAM" id="SSF52540">
    <property type="entry name" value="P-loop containing nucleoside triphosphate hydrolases"/>
    <property type="match status" value="1"/>
</dbReference>
<sequence length="329" mass="37109">MNQILRVENLEKTYTKTTGFFSKSVSEVKAVNNVNFDVKRGEILGIVGESGCGKSTTGRCIIGIESLTKGNIKFIDDDYEYHMDESTESCDRHYWTKIRYVFQDPNASLNPRLTVFESLAQPLVKLGVTDKEQLKAKVGHMLQEVGLREEHMNRYPNEFSGGQRQRISIARALIVNPSFVIADEAVSALDVSVQAQILNLLKDLQEKYQLTYIFISHDLSVVRHICDRVAVMYMGEIVELGDVEQVYGNPQHPYTRALLSAMPIQNPKDRHKINRINLRGEVGDARNLPSGCKFAPRCPNSRTECGDYQYRLVTVGNEHACACIDSDES</sequence>
<dbReference type="GO" id="GO:0005524">
    <property type="term" value="F:ATP binding"/>
    <property type="evidence" value="ECO:0007669"/>
    <property type="project" value="UniProtKB-KW"/>
</dbReference>
<dbReference type="Gene3D" id="3.40.50.300">
    <property type="entry name" value="P-loop containing nucleotide triphosphate hydrolases"/>
    <property type="match status" value="1"/>
</dbReference>
<dbReference type="PANTHER" id="PTHR43776:SF7">
    <property type="entry name" value="D,D-DIPEPTIDE TRANSPORT ATP-BINDING PROTEIN DDPF-RELATED"/>
    <property type="match status" value="1"/>
</dbReference>
<evidence type="ECO:0000313" key="7">
    <source>
        <dbReference type="Proteomes" id="UP000029223"/>
    </source>
</evidence>
<dbReference type="InterPro" id="IPR050319">
    <property type="entry name" value="ABC_transp_ATP-bind"/>
</dbReference>
<dbReference type="Proteomes" id="UP000029223">
    <property type="component" value="Unassembled WGS sequence"/>
</dbReference>
<keyword evidence="2" id="KW-0813">Transport</keyword>
<keyword evidence="3" id="KW-0547">Nucleotide-binding</keyword>
<dbReference type="NCBIfam" id="TIGR01727">
    <property type="entry name" value="oligo_HPY"/>
    <property type="match status" value="1"/>
</dbReference>
<evidence type="ECO:0000256" key="2">
    <source>
        <dbReference type="ARBA" id="ARBA00022448"/>
    </source>
</evidence>
<dbReference type="EMBL" id="BBMS01000027">
    <property type="protein sequence ID" value="GAL27281.1"/>
    <property type="molecule type" value="Genomic_DNA"/>
</dbReference>
<comment type="caution">
    <text evidence="6">The sequence shown here is derived from an EMBL/GenBank/DDBJ whole genome shotgun (WGS) entry which is preliminary data.</text>
</comment>
<protein>
    <submittedName>
        <fullName evidence="6">Oligopeptide transport ATP-binding protein OppF</fullName>
    </submittedName>
</protein>
<dbReference type="PANTHER" id="PTHR43776">
    <property type="entry name" value="TRANSPORT ATP-BINDING PROTEIN"/>
    <property type="match status" value="1"/>
</dbReference>
<keyword evidence="7" id="KW-1185">Reference proteome</keyword>
<evidence type="ECO:0000313" key="6">
    <source>
        <dbReference type="EMBL" id="GAL27281.1"/>
    </source>
</evidence>
<dbReference type="InterPro" id="IPR013563">
    <property type="entry name" value="Oligopep_ABC_C"/>
</dbReference>
<evidence type="ECO:0000256" key="1">
    <source>
        <dbReference type="ARBA" id="ARBA00005417"/>
    </source>
</evidence>
<organism evidence="6 7">
    <name type="scientific">Vibrio variabilis</name>
    <dbReference type="NCBI Taxonomy" id="990271"/>
    <lineage>
        <taxon>Bacteria</taxon>
        <taxon>Pseudomonadati</taxon>
        <taxon>Pseudomonadota</taxon>
        <taxon>Gammaproteobacteria</taxon>
        <taxon>Vibrionales</taxon>
        <taxon>Vibrionaceae</taxon>
        <taxon>Vibrio</taxon>
    </lineage>
</organism>
<dbReference type="PROSITE" id="PS50893">
    <property type="entry name" value="ABC_TRANSPORTER_2"/>
    <property type="match status" value="1"/>
</dbReference>
<name>A0ABQ0JEV8_9VIBR</name>
<dbReference type="Pfam" id="PF08352">
    <property type="entry name" value="oligo_HPY"/>
    <property type="match status" value="1"/>
</dbReference>
<reference evidence="7" key="1">
    <citation type="submission" date="2014-09" db="EMBL/GenBank/DDBJ databases">
        <title>Vibrio variabilis JCM 19239. (C206) whole genome shotgun sequence.</title>
        <authorList>
            <person name="Sawabe T."/>
            <person name="Meirelles P."/>
            <person name="Nakanishi M."/>
            <person name="Sayaka M."/>
            <person name="Hattori M."/>
            <person name="Ohkuma M."/>
        </authorList>
    </citation>
    <scope>NUCLEOTIDE SEQUENCE [LARGE SCALE GENOMIC DNA]</scope>
    <source>
        <strain evidence="7">JCM 19239</strain>
    </source>
</reference>
<feature type="domain" description="ABC transporter" evidence="5">
    <location>
        <begin position="5"/>
        <end position="259"/>
    </location>
</feature>
<proteinExistence type="inferred from homology"/>
<keyword evidence="4 6" id="KW-0067">ATP-binding</keyword>
<dbReference type="SMART" id="SM00382">
    <property type="entry name" value="AAA"/>
    <property type="match status" value="1"/>
</dbReference>
<evidence type="ECO:0000256" key="4">
    <source>
        <dbReference type="ARBA" id="ARBA00022840"/>
    </source>
</evidence>
<dbReference type="CDD" id="cd03257">
    <property type="entry name" value="ABC_NikE_OppD_transporters"/>
    <property type="match status" value="1"/>
</dbReference>
<evidence type="ECO:0000259" key="5">
    <source>
        <dbReference type="PROSITE" id="PS50893"/>
    </source>
</evidence>
<reference evidence="7" key="2">
    <citation type="submission" date="2014-09" db="EMBL/GenBank/DDBJ databases">
        <authorList>
            <consortium name="NBRP consortium"/>
            <person name="Sawabe T."/>
            <person name="Meirelles P."/>
            <person name="Nakanishi M."/>
            <person name="Sayaka M."/>
            <person name="Hattori M."/>
            <person name="Ohkuma M."/>
        </authorList>
    </citation>
    <scope>NUCLEOTIDE SEQUENCE [LARGE SCALE GENOMIC DNA]</scope>
    <source>
        <strain evidence="7">JCM 19239</strain>
    </source>
</reference>
<dbReference type="InterPro" id="IPR027417">
    <property type="entry name" value="P-loop_NTPase"/>
</dbReference>
<dbReference type="PROSITE" id="PS00211">
    <property type="entry name" value="ABC_TRANSPORTER_1"/>
    <property type="match status" value="1"/>
</dbReference>